<keyword evidence="5" id="KW-0735">Signal-anchor</keyword>
<evidence type="ECO:0000313" key="7">
    <source>
        <dbReference type="EMBL" id="ODV81236.1"/>
    </source>
</evidence>
<dbReference type="SUPFAM" id="SSF53448">
    <property type="entry name" value="Nucleotide-diphospho-sugar transferases"/>
    <property type="match status" value="1"/>
</dbReference>
<dbReference type="PIRSF" id="PIRSF018153">
    <property type="entry name" value="Glyco_trans_15"/>
    <property type="match status" value="1"/>
</dbReference>
<dbReference type="GO" id="GO:0016020">
    <property type="term" value="C:membrane"/>
    <property type="evidence" value="ECO:0007669"/>
    <property type="project" value="UniProtKB-SubCell"/>
</dbReference>
<reference evidence="8" key="1">
    <citation type="submission" date="2016-05" db="EMBL/GenBank/DDBJ databases">
        <title>Comparative genomics of biotechnologically important yeasts.</title>
        <authorList>
            <consortium name="DOE Joint Genome Institute"/>
            <person name="Riley R."/>
            <person name="Haridas S."/>
            <person name="Wolfe K.H."/>
            <person name="Lopes M.R."/>
            <person name="Hittinger C.T."/>
            <person name="Goker M."/>
            <person name="Salamov A."/>
            <person name="Wisecaver J."/>
            <person name="Long T.M."/>
            <person name="Aerts A.L."/>
            <person name="Barry K."/>
            <person name="Choi C."/>
            <person name="Clum A."/>
            <person name="Coughlan A.Y."/>
            <person name="Deshpande S."/>
            <person name="Douglass A.P."/>
            <person name="Hanson S.J."/>
            <person name="Klenk H.-P."/>
            <person name="Labutti K."/>
            <person name="Lapidus A."/>
            <person name="Lindquist E."/>
            <person name="Lipzen A."/>
            <person name="Meier-Kolthoff J.P."/>
            <person name="Ohm R.A."/>
            <person name="Otillar R.P."/>
            <person name="Pangilinan J."/>
            <person name="Peng Y."/>
            <person name="Rokas A."/>
            <person name="Rosa C.A."/>
            <person name="Scheuner C."/>
            <person name="Sibirny A.A."/>
            <person name="Slot J.C."/>
            <person name="Stielow J.B."/>
            <person name="Sun H."/>
            <person name="Kurtzman C.P."/>
            <person name="Blackwell M."/>
            <person name="Grigoriev I.V."/>
            <person name="Jeffries T.W."/>
        </authorList>
    </citation>
    <scope>NUCLEOTIDE SEQUENCE [LARGE SCALE GENOMIC DNA]</scope>
    <source>
        <strain evidence="8">NRRL Y-17324</strain>
    </source>
</reference>
<dbReference type="PANTHER" id="PTHR31121">
    <property type="entry name" value="ALPHA-1,2 MANNOSYLTRANSFERASE KTR1"/>
    <property type="match status" value="1"/>
</dbReference>
<keyword evidence="4 7" id="KW-0808">Transferase</keyword>
<dbReference type="GO" id="GO:0005794">
    <property type="term" value="C:Golgi apparatus"/>
    <property type="evidence" value="ECO:0007669"/>
    <property type="project" value="TreeGrafter"/>
</dbReference>
<organism evidence="7 8">
    <name type="scientific">Suhomyces tanzawaensis NRRL Y-17324</name>
    <dbReference type="NCBI Taxonomy" id="984487"/>
    <lineage>
        <taxon>Eukaryota</taxon>
        <taxon>Fungi</taxon>
        <taxon>Dikarya</taxon>
        <taxon>Ascomycota</taxon>
        <taxon>Saccharomycotina</taxon>
        <taxon>Pichiomycetes</taxon>
        <taxon>Debaryomycetaceae</taxon>
        <taxon>Suhomyces</taxon>
    </lineage>
</organism>
<evidence type="ECO:0000256" key="4">
    <source>
        <dbReference type="ARBA" id="ARBA00022679"/>
    </source>
</evidence>
<feature type="active site" description="Nucleophile" evidence="6">
    <location>
        <position position="308"/>
    </location>
</feature>
<comment type="subcellular location">
    <subcellularLocation>
        <location evidence="1">Membrane</location>
        <topology evidence="1">Single-pass type II membrane protein</topology>
    </subcellularLocation>
</comment>
<evidence type="ECO:0000313" key="8">
    <source>
        <dbReference type="Proteomes" id="UP000094285"/>
    </source>
</evidence>
<comment type="similarity">
    <text evidence="2">Belongs to the glycosyltransferase 15 family.</text>
</comment>
<proteinExistence type="inferred from homology"/>
<dbReference type="InterPro" id="IPR002685">
    <property type="entry name" value="Glyco_trans_15"/>
</dbReference>
<dbReference type="GO" id="GO:0000032">
    <property type="term" value="P:cell wall mannoprotein biosynthetic process"/>
    <property type="evidence" value="ECO:0007669"/>
    <property type="project" value="TreeGrafter"/>
</dbReference>
<dbReference type="Gene3D" id="3.90.550.10">
    <property type="entry name" value="Spore Coat Polysaccharide Biosynthesis Protein SpsA, Chain A"/>
    <property type="match status" value="1"/>
</dbReference>
<keyword evidence="3" id="KW-0328">Glycosyltransferase</keyword>
<gene>
    <name evidence="7" type="ORF">CANTADRAFT_89118</name>
</gene>
<keyword evidence="8" id="KW-1185">Reference proteome</keyword>
<dbReference type="PANTHER" id="PTHR31121:SF2">
    <property type="entry name" value="MANNOSYLTRANSFERASE KTR5-RELATED"/>
    <property type="match status" value="1"/>
</dbReference>
<evidence type="ECO:0000256" key="5">
    <source>
        <dbReference type="ARBA" id="ARBA00022968"/>
    </source>
</evidence>
<accession>A0A1E4SP14</accession>
<dbReference type="AlphaFoldDB" id="A0A1E4SP14"/>
<dbReference type="STRING" id="984487.A0A1E4SP14"/>
<evidence type="ECO:0000256" key="1">
    <source>
        <dbReference type="ARBA" id="ARBA00004606"/>
    </source>
</evidence>
<evidence type="ECO:0000256" key="3">
    <source>
        <dbReference type="ARBA" id="ARBA00022676"/>
    </source>
</evidence>
<keyword evidence="5" id="KW-0812">Transmembrane</keyword>
<dbReference type="OrthoDB" id="439943at2759"/>
<dbReference type="RefSeq" id="XP_020066358.1">
    <property type="nucleotide sequence ID" value="XM_020211530.1"/>
</dbReference>
<protein>
    <submittedName>
        <fullName evidence="7">Glycosyltransferase family 15 protein</fullName>
    </submittedName>
</protein>
<evidence type="ECO:0000256" key="2">
    <source>
        <dbReference type="ARBA" id="ARBA00007677"/>
    </source>
</evidence>
<dbReference type="EMBL" id="KV453910">
    <property type="protein sequence ID" value="ODV81236.1"/>
    <property type="molecule type" value="Genomic_DNA"/>
</dbReference>
<dbReference type="InterPro" id="IPR029044">
    <property type="entry name" value="Nucleotide-diphossugar_trans"/>
</dbReference>
<dbReference type="GO" id="GO:0000026">
    <property type="term" value="F:alpha-1,2-mannosyltransferase activity"/>
    <property type="evidence" value="ECO:0007669"/>
    <property type="project" value="TreeGrafter"/>
</dbReference>
<dbReference type="GO" id="GO:0006487">
    <property type="term" value="P:protein N-linked glycosylation"/>
    <property type="evidence" value="ECO:0007669"/>
    <property type="project" value="TreeGrafter"/>
</dbReference>
<name>A0A1E4SP14_9ASCO</name>
<evidence type="ECO:0000256" key="6">
    <source>
        <dbReference type="PIRSR" id="PIRSR018153-1"/>
    </source>
</evidence>
<dbReference type="Proteomes" id="UP000094285">
    <property type="component" value="Unassembled WGS sequence"/>
</dbReference>
<dbReference type="GeneID" id="30985666"/>
<sequence length="486" mass="57236">MSEQKIESRIDAPFIQGCQEPDPTQPRASAAFVVLARNSEIEGVVLSMKSLERHFNQWYNYPWVFLNNEPFTEEFKKTVALYTSAEVEFGTVPEKEWEFSEEVDKAEFDESLNSQGDRRIMYGNLPSYHKMCRFYSGFFYKHELVTKRDWYWRVEPDVEFFCDLTYDPFVEMEKRGKKYGFTVVIDELYYTVPGLFRETKAFLKKNKVKVGSAWNLFVKDSKYTTGKNYADYDNLKERKEILQEIEDRLTMKKFLEIKGKKDADVAKFNVDTGLIKQLFRRSKEKPSLYEDRMDREEYNLCHFWSNFEIARTDLFTSEIYQKYFEHLDASGGFYRERWGDAPVHSLAIGMMLELRDVHYFRDIGYKHSAIGHCPGNSPIGQKLYKESENYSRAKSGIKPDEYWLAPDKPVWAGVGCRCRCPKKLRDVEDSSSSCIRDWAILTSDDYRAFQSVDLDEWEEVIEKLLDRYLENEGILGNNRIAETVLS</sequence>
<dbReference type="Pfam" id="PF01793">
    <property type="entry name" value="Glyco_transf_15"/>
    <property type="match status" value="2"/>
</dbReference>